<dbReference type="SUPFAM" id="SSF53756">
    <property type="entry name" value="UDP-Glycosyltransferase/glycogen phosphorylase"/>
    <property type="match status" value="1"/>
</dbReference>
<keyword evidence="3" id="KW-0808">Transferase</keyword>
<dbReference type="InterPro" id="IPR001296">
    <property type="entry name" value="Glyco_trans_1"/>
</dbReference>
<dbReference type="EMBL" id="BNJF01000001">
    <property type="protein sequence ID" value="GHO43936.1"/>
    <property type="molecule type" value="Genomic_DNA"/>
</dbReference>
<dbReference type="Proteomes" id="UP000612362">
    <property type="component" value="Unassembled WGS sequence"/>
</dbReference>
<reference evidence="3" key="1">
    <citation type="submission" date="2020-10" db="EMBL/GenBank/DDBJ databases">
        <title>Taxonomic study of unclassified bacteria belonging to the class Ktedonobacteria.</title>
        <authorList>
            <person name="Yabe S."/>
            <person name="Wang C.M."/>
            <person name="Zheng Y."/>
            <person name="Sakai Y."/>
            <person name="Cavaletti L."/>
            <person name="Monciardini P."/>
            <person name="Donadio S."/>
        </authorList>
    </citation>
    <scope>NUCLEOTIDE SEQUENCE</scope>
    <source>
        <strain evidence="3">SOSP1-1</strain>
    </source>
</reference>
<accession>A0A8J3HXS2</accession>
<protein>
    <submittedName>
        <fullName evidence="3">Glycosyl transferase family 1</fullName>
    </submittedName>
</protein>
<dbReference type="AlphaFoldDB" id="A0A8J3HXS2"/>
<dbReference type="CDD" id="cd03814">
    <property type="entry name" value="GT4-like"/>
    <property type="match status" value="1"/>
</dbReference>
<dbReference type="Pfam" id="PF13439">
    <property type="entry name" value="Glyco_transf_4"/>
    <property type="match status" value="1"/>
</dbReference>
<gene>
    <name evidence="3" type="ORF">KSX_20990</name>
</gene>
<dbReference type="GO" id="GO:0016757">
    <property type="term" value="F:glycosyltransferase activity"/>
    <property type="evidence" value="ECO:0007669"/>
    <property type="project" value="InterPro"/>
</dbReference>
<evidence type="ECO:0000313" key="4">
    <source>
        <dbReference type="Proteomes" id="UP000612362"/>
    </source>
</evidence>
<feature type="domain" description="Glycosyltransferase subfamily 4-like N-terminal" evidence="2">
    <location>
        <begin position="15"/>
        <end position="177"/>
    </location>
</feature>
<proteinExistence type="predicted"/>
<keyword evidence="4" id="KW-1185">Reference proteome</keyword>
<dbReference type="InterPro" id="IPR028098">
    <property type="entry name" value="Glyco_trans_4-like_N"/>
</dbReference>
<evidence type="ECO:0000259" key="1">
    <source>
        <dbReference type="Pfam" id="PF00534"/>
    </source>
</evidence>
<evidence type="ECO:0000313" key="3">
    <source>
        <dbReference type="EMBL" id="GHO43936.1"/>
    </source>
</evidence>
<dbReference type="RefSeq" id="WP_220193378.1">
    <property type="nucleotide sequence ID" value="NZ_BNJF01000001.1"/>
</dbReference>
<organism evidence="3 4">
    <name type="scientific">Ktedonospora formicarum</name>
    <dbReference type="NCBI Taxonomy" id="2778364"/>
    <lineage>
        <taxon>Bacteria</taxon>
        <taxon>Bacillati</taxon>
        <taxon>Chloroflexota</taxon>
        <taxon>Ktedonobacteria</taxon>
        <taxon>Ktedonobacterales</taxon>
        <taxon>Ktedonobacteraceae</taxon>
        <taxon>Ktedonospora</taxon>
    </lineage>
</organism>
<name>A0A8J3HXS2_9CHLR</name>
<dbReference type="InterPro" id="IPR050194">
    <property type="entry name" value="Glycosyltransferase_grp1"/>
</dbReference>
<sequence>MRIAIITENFLPKLDGVTRTLARLLEHLQATGHQVLVLGPESGMEQYAGAEVVGTAGLPLPFYPELKFNFFRPLFVRRLIEFQPDIIHIVDPVILGATGLATARLLNRPLISSYHTNLAAYCEHFGFSFFTRPMWLYNRFIHNQCELTFCPSPSTAEMLRGQGFEHLRIWPRGVDTTLFHPRQRSAELRANWLQNREKPEEKAVLLYVGRVSWEKNLRLLLQSYRQMDHERCHLVIVGHGPAFDEVQHEVEDLPVTFTGYLRGEELAQAYATADLFAFPSYTETFGQVVLEAMASGLPVVGLHAEGVRDLVHHQQTGLLLAAEGLTIEEQVESYQRNLSRLITQTDQRLAMSKAARIEANRYSWYKAMESLVRGYYQVVESSRPLITARAS</sequence>
<dbReference type="PANTHER" id="PTHR45947:SF3">
    <property type="entry name" value="SULFOQUINOVOSYL TRANSFERASE SQD2"/>
    <property type="match status" value="1"/>
</dbReference>
<dbReference type="Gene3D" id="3.40.50.2000">
    <property type="entry name" value="Glycogen Phosphorylase B"/>
    <property type="match status" value="2"/>
</dbReference>
<comment type="caution">
    <text evidence="3">The sequence shown here is derived from an EMBL/GenBank/DDBJ whole genome shotgun (WGS) entry which is preliminary data.</text>
</comment>
<dbReference type="Pfam" id="PF00534">
    <property type="entry name" value="Glycos_transf_1"/>
    <property type="match status" value="1"/>
</dbReference>
<evidence type="ECO:0000259" key="2">
    <source>
        <dbReference type="Pfam" id="PF13439"/>
    </source>
</evidence>
<dbReference type="PANTHER" id="PTHR45947">
    <property type="entry name" value="SULFOQUINOVOSYL TRANSFERASE SQD2"/>
    <property type="match status" value="1"/>
</dbReference>
<feature type="domain" description="Glycosyl transferase family 1" evidence="1">
    <location>
        <begin position="192"/>
        <end position="356"/>
    </location>
</feature>